<reference evidence="4" key="1">
    <citation type="submission" date="2020-09" db="EMBL/GenBank/DDBJ databases">
        <title>Genome-Enabled Discovery of Anthraquinone Biosynthesis in Senna tora.</title>
        <authorList>
            <person name="Kang S.-H."/>
            <person name="Pandey R.P."/>
            <person name="Lee C.-M."/>
            <person name="Sim J.-S."/>
            <person name="Jeong J.-T."/>
            <person name="Choi B.-S."/>
            <person name="Jung M."/>
            <person name="Ginzburg D."/>
            <person name="Zhao K."/>
            <person name="Won S.Y."/>
            <person name="Oh T.-J."/>
            <person name="Yu Y."/>
            <person name="Kim N.-H."/>
            <person name="Lee O.R."/>
            <person name="Lee T.-H."/>
            <person name="Bashyal P."/>
            <person name="Kim T.-S."/>
            <person name="Lee W.-H."/>
            <person name="Kawkins C."/>
            <person name="Kim C.-K."/>
            <person name="Kim J.S."/>
            <person name="Ahn B.O."/>
            <person name="Rhee S.Y."/>
            <person name="Sohng J.K."/>
        </authorList>
    </citation>
    <scope>NUCLEOTIDE SEQUENCE</scope>
    <source>
        <tissue evidence="4">Leaf</tissue>
    </source>
</reference>
<dbReference type="InterPro" id="IPR012337">
    <property type="entry name" value="RNaseH-like_sf"/>
</dbReference>
<accession>A0A834SXD6</accession>
<keyword evidence="1" id="KW-0479">Metal-binding</keyword>
<evidence type="ECO:0000256" key="1">
    <source>
        <dbReference type="ARBA" id="ARBA00022723"/>
    </source>
</evidence>
<sequence>MNMARCLLFETELPKKLWAEAVNTIAYLQSRLPTKAIDGKTPYEAWFGVKPSVAHLKVFGNVCYAFVPEAKRDKLDQREDIGVLDGYSAASKGYRILNPLTEKIYVSRSVKVNEDCIWDLKGKSVEASNQHVDAPQTHDEEIDEDPSDEHYFVQGTRSLQDIYSKLGAHILIVSIYVDGILVIGSNENDVKEFGMQMEVMFEMNDLGQMCYFLGAEVSQESKGIFISQKKYATDLSKKFSLSGCKSVSTPAVQGLKLQVNDGDFHTDQYCIAASSNSFRAILDKKHQLKYKISCLEVGAHTVASVEQEVSRDMLSEVPLSLRVKYQRNFSLEKDQLDHSSHALSNQNFASITWPADSILGKLVRLPVECTLERILAEEAVPFSRWTWSFCLDKSMKSLSVLGMLNRTSGRLSTSICNLDFKRLLWSDTLPPMGGNGDPRDLPITWGSGVAPLDKDEPTADGKLGEIVKPWFCSPTKPGAATRPVESTISLNEL</sequence>
<keyword evidence="5" id="KW-1185">Reference proteome</keyword>
<dbReference type="OrthoDB" id="1709798at2759"/>
<organism evidence="4 5">
    <name type="scientific">Senna tora</name>
    <dbReference type="NCBI Taxonomy" id="362788"/>
    <lineage>
        <taxon>Eukaryota</taxon>
        <taxon>Viridiplantae</taxon>
        <taxon>Streptophyta</taxon>
        <taxon>Embryophyta</taxon>
        <taxon>Tracheophyta</taxon>
        <taxon>Spermatophyta</taxon>
        <taxon>Magnoliopsida</taxon>
        <taxon>eudicotyledons</taxon>
        <taxon>Gunneridae</taxon>
        <taxon>Pentapetalae</taxon>
        <taxon>rosids</taxon>
        <taxon>fabids</taxon>
        <taxon>Fabales</taxon>
        <taxon>Fabaceae</taxon>
        <taxon>Caesalpinioideae</taxon>
        <taxon>Cassia clade</taxon>
        <taxon>Senna</taxon>
    </lineage>
</organism>
<gene>
    <name evidence="4" type="ORF">G2W53_032815</name>
</gene>
<dbReference type="InterPro" id="IPR036397">
    <property type="entry name" value="RNaseH_sf"/>
</dbReference>
<dbReference type="Proteomes" id="UP000634136">
    <property type="component" value="Unassembled WGS sequence"/>
</dbReference>
<dbReference type="InterPro" id="IPR013103">
    <property type="entry name" value="RVT_2"/>
</dbReference>
<dbReference type="GO" id="GO:0046872">
    <property type="term" value="F:metal ion binding"/>
    <property type="evidence" value="ECO:0007669"/>
    <property type="project" value="UniProtKB-KW"/>
</dbReference>
<name>A0A834SXD6_9FABA</name>
<dbReference type="PANTHER" id="PTHR42648:SF18">
    <property type="entry name" value="RETROTRANSPOSON, UNCLASSIFIED-LIKE PROTEIN"/>
    <property type="match status" value="1"/>
</dbReference>
<comment type="caution">
    <text evidence="4">The sequence shown here is derived from an EMBL/GenBank/DDBJ whole genome shotgun (WGS) entry which is preliminary data.</text>
</comment>
<evidence type="ECO:0000256" key="2">
    <source>
        <dbReference type="ARBA" id="ARBA00022801"/>
    </source>
</evidence>
<protein>
    <submittedName>
        <fullName evidence="4">Retrovirus-related Pol polyprotein from transposon TNT 1-94</fullName>
    </submittedName>
</protein>
<dbReference type="PANTHER" id="PTHR42648">
    <property type="entry name" value="TRANSPOSASE, PUTATIVE-RELATED"/>
    <property type="match status" value="1"/>
</dbReference>
<dbReference type="Pfam" id="PF07727">
    <property type="entry name" value="RVT_2"/>
    <property type="match status" value="1"/>
</dbReference>
<dbReference type="Gene3D" id="3.30.420.10">
    <property type="entry name" value="Ribonuclease H-like superfamily/Ribonuclease H"/>
    <property type="match status" value="1"/>
</dbReference>
<proteinExistence type="predicted"/>
<evidence type="ECO:0000259" key="3">
    <source>
        <dbReference type="Pfam" id="PF07727"/>
    </source>
</evidence>
<keyword evidence="2" id="KW-0378">Hydrolase</keyword>
<evidence type="ECO:0000313" key="4">
    <source>
        <dbReference type="EMBL" id="KAF7811839.1"/>
    </source>
</evidence>
<dbReference type="SUPFAM" id="SSF53098">
    <property type="entry name" value="Ribonuclease H-like"/>
    <property type="match status" value="1"/>
</dbReference>
<feature type="domain" description="Reverse transcriptase Ty1/copia-type" evidence="3">
    <location>
        <begin position="103"/>
        <end position="252"/>
    </location>
</feature>
<dbReference type="GO" id="GO:0003676">
    <property type="term" value="F:nucleic acid binding"/>
    <property type="evidence" value="ECO:0007669"/>
    <property type="project" value="InterPro"/>
</dbReference>
<dbReference type="InterPro" id="IPR039537">
    <property type="entry name" value="Retrotran_Ty1/copia-like"/>
</dbReference>
<dbReference type="EMBL" id="JAAIUW010000010">
    <property type="protein sequence ID" value="KAF7811839.1"/>
    <property type="molecule type" value="Genomic_DNA"/>
</dbReference>
<dbReference type="GO" id="GO:0016787">
    <property type="term" value="F:hydrolase activity"/>
    <property type="evidence" value="ECO:0007669"/>
    <property type="project" value="UniProtKB-KW"/>
</dbReference>
<evidence type="ECO:0000313" key="5">
    <source>
        <dbReference type="Proteomes" id="UP000634136"/>
    </source>
</evidence>
<dbReference type="AlphaFoldDB" id="A0A834SXD6"/>